<dbReference type="Proteomes" id="UP001487740">
    <property type="component" value="Unassembled WGS sequence"/>
</dbReference>
<feature type="region of interest" description="Disordered" evidence="1">
    <location>
        <begin position="166"/>
        <end position="201"/>
    </location>
</feature>
<dbReference type="AlphaFoldDB" id="A0AAW0U4H3"/>
<dbReference type="EMBL" id="JARAKH010000021">
    <property type="protein sequence ID" value="KAK8393287.1"/>
    <property type="molecule type" value="Genomic_DNA"/>
</dbReference>
<evidence type="ECO:0000256" key="1">
    <source>
        <dbReference type="SAM" id="MobiDB-lite"/>
    </source>
</evidence>
<evidence type="ECO:0000313" key="2">
    <source>
        <dbReference type="EMBL" id="KAK8393287.1"/>
    </source>
</evidence>
<comment type="caution">
    <text evidence="2">The sequence shown here is derived from an EMBL/GenBank/DDBJ whole genome shotgun (WGS) entry which is preliminary data.</text>
</comment>
<sequence>MNVCQRDYGKLNVAVQPTQRPHVQFDPLVCTVHGSDWVREADGAGLPRFHILHHQEPVAVGVPGWCREEPECAAASFSFVVNPLAPIQETLCLLQNETMASNPTAKPKRAVSLYYMVKLHIDSGEYMERVCRVAGLRKIRQSSSGVPQGNEFAPVLIDRPVRGVLDYGEGKETGGVGEGGGERGVRSEERGVGGEVQEEEE</sequence>
<proteinExistence type="predicted"/>
<protein>
    <submittedName>
        <fullName evidence="2">Uncharacterized protein</fullName>
    </submittedName>
</protein>
<name>A0AAW0U4H3_SCYPA</name>
<accession>A0AAW0U4H3</accession>
<reference evidence="2 3" key="1">
    <citation type="submission" date="2023-03" db="EMBL/GenBank/DDBJ databases">
        <title>High-quality genome of Scylla paramamosain provides insights in environmental adaptation.</title>
        <authorList>
            <person name="Zhang L."/>
        </authorList>
    </citation>
    <scope>NUCLEOTIDE SEQUENCE [LARGE SCALE GENOMIC DNA]</scope>
    <source>
        <strain evidence="2">LZ_2023a</strain>
        <tissue evidence="2">Muscle</tissue>
    </source>
</reference>
<feature type="compositionally biased region" description="Basic and acidic residues" evidence="1">
    <location>
        <begin position="180"/>
        <end position="192"/>
    </location>
</feature>
<gene>
    <name evidence="2" type="ORF">O3P69_013360</name>
</gene>
<keyword evidence="3" id="KW-1185">Reference proteome</keyword>
<evidence type="ECO:0000313" key="3">
    <source>
        <dbReference type="Proteomes" id="UP001487740"/>
    </source>
</evidence>
<organism evidence="2 3">
    <name type="scientific">Scylla paramamosain</name>
    <name type="common">Mud crab</name>
    <dbReference type="NCBI Taxonomy" id="85552"/>
    <lineage>
        <taxon>Eukaryota</taxon>
        <taxon>Metazoa</taxon>
        <taxon>Ecdysozoa</taxon>
        <taxon>Arthropoda</taxon>
        <taxon>Crustacea</taxon>
        <taxon>Multicrustacea</taxon>
        <taxon>Malacostraca</taxon>
        <taxon>Eumalacostraca</taxon>
        <taxon>Eucarida</taxon>
        <taxon>Decapoda</taxon>
        <taxon>Pleocyemata</taxon>
        <taxon>Brachyura</taxon>
        <taxon>Eubrachyura</taxon>
        <taxon>Portunoidea</taxon>
        <taxon>Portunidae</taxon>
        <taxon>Portuninae</taxon>
        <taxon>Scylla</taxon>
    </lineage>
</organism>